<dbReference type="AlphaFoldDB" id="A0A7V8FJ01"/>
<evidence type="ECO:0008006" key="3">
    <source>
        <dbReference type="Google" id="ProtNLM"/>
    </source>
</evidence>
<dbReference type="Proteomes" id="UP000487117">
    <property type="component" value="Unassembled WGS sequence"/>
</dbReference>
<protein>
    <recommendedName>
        <fullName evidence="3">Transposase</fullName>
    </recommendedName>
</protein>
<dbReference type="EMBL" id="WNDS01000001">
    <property type="protein sequence ID" value="KAF1016892.1"/>
    <property type="molecule type" value="Genomic_DNA"/>
</dbReference>
<proteinExistence type="predicted"/>
<comment type="caution">
    <text evidence="1">The sequence shown here is derived from an EMBL/GenBank/DDBJ whole genome shotgun (WGS) entry which is preliminary data.</text>
</comment>
<gene>
    <name evidence="1" type="ORF">GAK31_00151</name>
</gene>
<accession>A0A7V8FJ01</accession>
<sequence>MNDGRRVTMFDLDRHLSQALEQARHAPLSVQRYGQSWVWLLSSDAWIDAARWGALDAGTHPWLQLRQAVDPHLRGWPEPVLAALQVDGIGRREQQRAALLVAAYAPHTAQRLHDDLHHQQLYRRFIGLDAGSIVSLPACAALLQACRSVIVMATLIDAVTNVPAALLRVLCAPDSALLRAHAGSFPQQIEGSCLSY</sequence>
<name>A0A7V8FJ01_STEMA</name>
<evidence type="ECO:0000313" key="1">
    <source>
        <dbReference type="EMBL" id="KAF1016892.1"/>
    </source>
</evidence>
<evidence type="ECO:0000313" key="2">
    <source>
        <dbReference type="Proteomes" id="UP000487117"/>
    </source>
</evidence>
<organism evidence="1 2">
    <name type="scientific">Stenotrophomonas maltophilia</name>
    <name type="common">Pseudomonas maltophilia</name>
    <name type="synonym">Xanthomonas maltophilia</name>
    <dbReference type="NCBI Taxonomy" id="40324"/>
    <lineage>
        <taxon>Bacteria</taxon>
        <taxon>Pseudomonadati</taxon>
        <taxon>Pseudomonadota</taxon>
        <taxon>Gammaproteobacteria</taxon>
        <taxon>Lysobacterales</taxon>
        <taxon>Lysobacteraceae</taxon>
        <taxon>Stenotrophomonas</taxon>
        <taxon>Stenotrophomonas maltophilia group</taxon>
    </lineage>
</organism>
<reference evidence="2" key="1">
    <citation type="journal article" date="2020" name="MBio">
        <title>Horizontal gene transfer to a defensive symbiont with a reduced genome amongst a multipartite beetle microbiome.</title>
        <authorList>
            <person name="Waterworth S.C."/>
            <person name="Florez L.V."/>
            <person name="Rees E.R."/>
            <person name="Hertweck C."/>
            <person name="Kaltenpoth M."/>
            <person name="Kwan J.C."/>
        </authorList>
    </citation>
    <scope>NUCLEOTIDE SEQUENCE [LARGE SCALE GENOMIC DNA]</scope>
</reference>